<evidence type="ECO:0000256" key="1">
    <source>
        <dbReference type="ARBA" id="ARBA00001946"/>
    </source>
</evidence>
<reference evidence="5" key="1">
    <citation type="submission" date="2024-06" db="EMBL/GenBank/DDBJ databases">
        <title>Radixoralia hellwigii gen. nov., sp nov., isolated from a root canal in the human oral cavity.</title>
        <authorList>
            <person name="Bartsch S."/>
            <person name="Wittmer A."/>
            <person name="Schulz A.-K."/>
            <person name="Neumann-Schaal M."/>
            <person name="Wolf J."/>
            <person name="Gronow S."/>
            <person name="Tennert C."/>
            <person name="Haecker G."/>
            <person name="Cieplik F."/>
            <person name="Al-Ahmad A."/>
        </authorList>
    </citation>
    <scope>NUCLEOTIDE SEQUENCE [LARGE SCALE GENOMIC DNA]</scope>
    <source>
        <strain evidence="5">Wk13</strain>
    </source>
</reference>
<gene>
    <name evidence="4" type="primary">nudB</name>
    <name evidence="4" type="ORF">ABCS64_08315</name>
</gene>
<dbReference type="InterPro" id="IPR000086">
    <property type="entry name" value="NUDIX_hydrolase_dom"/>
</dbReference>
<evidence type="ECO:0000313" key="5">
    <source>
        <dbReference type="Proteomes" id="UP001574673"/>
    </source>
</evidence>
<dbReference type="Gene3D" id="3.90.79.10">
    <property type="entry name" value="Nucleoside Triphosphate Pyrophosphohydrolase"/>
    <property type="match status" value="1"/>
</dbReference>
<evidence type="ECO:0000259" key="3">
    <source>
        <dbReference type="PROSITE" id="PS51462"/>
    </source>
</evidence>
<dbReference type="PROSITE" id="PS00893">
    <property type="entry name" value="NUDIX_BOX"/>
    <property type="match status" value="1"/>
</dbReference>
<accession>A0ABV4UFE3</accession>
<dbReference type="EMBL" id="JBEUWX010000002">
    <property type="protein sequence ID" value="MFA9950321.1"/>
    <property type="molecule type" value="Genomic_DNA"/>
</dbReference>
<dbReference type="Pfam" id="PF00293">
    <property type="entry name" value="NUDIX"/>
    <property type="match status" value="1"/>
</dbReference>
<comment type="cofactor">
    <cofactor evidence="1">
        <name>Mg(2+)</name>
        <dbReference type="ChEBI" id="CHEBI:18420"/>
    </cofactor>
</comment>
<comment type="caution">
    <text evidence="4">The sequence shown here is derived from an EMBL/GenBank/DDBJ whole genome shotgun (WGS) entry which is preliminary data.</text>
</comment>
<dbReference type="PROSITE" id="PS51462">
    <property type="entry name" value="NUDIX"/>
    <property type="match status" value="1"/>
</dbReference>
<dbReference type="PANTHER" id="PTHR43736:SF1">
    <property type="entry name" value="DIHYDRONEOPTERIN TRIPHOSPHATE DIPHOSPHATASE"/>
    <property type="match status" value="1"/>
</dbReference>
<dbReference type="EC" id="3.6.1.67" evidence="4"/>
<organism evidence="4 5">
    <name type="scientific">Dentiradicibacter hellwigii</name>
    <dbReference type="NCBI Taxonomy" id="3149053"/>
    <lineage>
        <taxon>Bacteria</taxon>
        <taxon>Pseudomonadati</taxon>
        <taxon>Pseudomonadota</taxon>
        <taxon>Betaproteobacteria</taxon>
        <taxon>Rhodocyclales</taxon>
        <taxon>Rhodocyclaceae</taxon>
        <taxon>Dentiradicibacter</taxon>
    </lineage>
</organism>
<keyword evidence="5" id="KW-1185">Reference proteome</keyword>
<dbReference type="PRINTS" id="PR01404">
    <property type="entry name" value="NPPPHYDRLASE"/>
</dbReference>
<dbReference type="SUPFAM" id="SSF55811">
    <property type="entry name" value="Nudix"/>
    <property type="match status" value="1"/>
</dbReference>
<dbReference type="Proteomes" id="UP001574673">
    <property type="component" value="Unassembled WGS sequence"/>
</dbReference>
<dbReference type="GO" id="GO:0019177">
    <property type="term" value="F:dihydroneopterin triphosphate pyrophosphohydrolase activity"/>
    <property type="evidence" value="ECO:0007669"/>
    <property type="project" value="UniProtKB-EC"/>
</dbReference>
<feature type="domain" description="Nudix hydrolase" evidence="3">
    <location>
        <begin position="17"/>
        <end position="157"/>
    </location>
</feature>
<dbReference type="InterPro" id="IPR020084">
    <property type="entry name" value="NUDIX_hydrolase_CS"/>
</dbReference>
<name>A0ABV4UFE3_9RHOO</name>
<evidence type="ECO:0000256" key="2">
    <source>
        <dbReference type="ARBA" id="ARBA00022801"/>
    </source>
</evidence>
<dbReference type="InterPro" id="IPR015797">
    <property type="entry name" value="NUDIX_hydrolase-like_dom_sf"/>
</dbReference>
<evidence type="ECO:0000313" key="4">
    <source>
        <dbReference type="EMBL" id="MFA9950321.1"/>
    </source>
</evidence>
<protein>
    <submittedName>
        <fullName evidence="4">Dihydroneopterin triphosphate diphosphatase</fullName>
        <ecNumber evidence="4">3.6.1.67</ecNumber>
    </submittedName>
</protein>
<dbReference type="InterPro" id="IPR003564">
    <property type="entry name" value="DHNTPase"/>
</dbReference>
<keyword evidence="2 4" id="KW-0378">Hydrolase</keyword>
<dbReference type="CDD" id="cd04664">
    <property type="entry name" value="NUDIX_DHNTPase_like"/>
    <property type="match status" value="1"/>
</dbReference>
<dbReference type="RefSeq" id="WP_418891383.1">
    <property type="nucleotide sequence ID" value="NZ_JBEUWX010000002.1"/>
</dbReference>
<sequence length="174" mass="19833">MSARAGAARQALAPHASYKRPVSVLVVMYTPALDVLLLERAKHPGYWQSVTGSQEEGEALIETARREVEEETGIRAAYEQIEDWRLTNTFEIFAEWRDRYAPGVTHNVEHVYALPVADTLPIRLAPGEHRAWRWLPWREAAAACFSWTNREAILQLPSRHPQPTARPVPSQPFR</sequence>
<dbReference type="NCBIfam" id="NF006961">
    <property type="entry name" value="PRK09438.1"/>
    <property type="match status" value="1"/>
</dbReference>
<proteinExistence type="predicted"/>
<dbReference type="PANTHER" id="PTHR43736">
    <property type="entry name" value="ADP-RIBOSE PYROPHOSPHATASE"/>
    <property type="match status" value="1"/>
</dbReference>